<dbReference type="CDD" id="cd06588">
    <property type="entry name" value="PhnB_like"/>
    <property type="match status" value="1"/>
</dbReference>
<dbReference type="Gene3D" id="3.10.180.10">
    <property type="entry name" value="2,3-Dihydroxybiphenyl 1,2-Dioxygenase, domain 1"/>
    <property type="match status" value="1"/>
</dbReference>
<comment type="caution">
    <text evidence="2">The sequence shown here is derived from an EMBL/GenBank/DDBJ whole genome shotgun (WGS) entry which is preliminary data.</text>
</comment>
<dbReference type="Pfam" id="PF06983">
    <property type="entry name" value="3-dmu-9_3-mt"/>
    <property type="match status" value="1"/>
</dbReference>
<dbReference type="Proteomes" id="UP000535020">
    <property type="component" value="Unassembled WGS sequence"/>
</dbReference>
<gene>
    <name evidence="2" type="ORF">HZF10_15970</name>
</gene>
<evidence type="ECO:0000313" key="2">
    <source>
        <dbReference type="EMBL" id="NYA72428.1"/>
    </source>
</evidence>
<dbReference type="AlphaFoldDB" id="A0A7Y8Y4F8"/>
<name>A0A7Y8Y4F8_9FLAO</name>
<organism evidence="2 3">
    <name type="scientific">Flavobacterium agri</name>
    <dbReference type="NCBI Taxonomy" id="2743471"/>
    <lineage>
        <taxon>Bacteria</taxon>
        <taxon>Pseudomonadati</taxon>
        <taxon>Bacteroidota</taxon>
        <taxon>Flavobacteriia</taxon>
        <taxon>Flavobacteriales</taxon>
        <taxon>Flavobacteriaceae</taxon>
        <taxon>Flavobacterium</taxon>
    </lineage>
</organism>
<evidence type="ECO:0000313" key="3">
    <source>
        <dbReference type="Proteomes" id="UP000535020"/>
    </source>
</evidence>
<dbReference type="EMBL" id="JACBJI010000008">
    <property type="protein sequence ID" value="NYA72428.1"/>
    <property type="molecule type" value="Genomic_DNA"/>
</dbReference>
<proteinExistence type="predicted"/>
<feature type="domain" description="PhnB-like" evidence="1">
    <location>
        <begin position="3"/>
        <end position="142"/>
    </location>
</feature>
<dbReference type="InterPro" id="IPR028973">
    <property type="entry name" value="PhnB-like"/>
</dbReference>
<dbReference type="SUPFAM" id="SSF54593">
    <property type="entry name" value="Glyoxalase/Bleomycin resistance protein/Dihydroxybiphenyl dioxygenase"/>
    <property type="match status" value="1"/>
</dbReference>
<sequence>MSSIIPYLYFDGTCEAAMNFYHSVLGGNIPYVGRYSDMPPSAENDDCKNDPADANRIMHMSLQMEDGSVILASDVPSKEMPGFKFTAGNNIAMSINASSREHADKVFNGLSAGGMVTMPMNDTFWGAYFGMWIDKFGISWMVNYDDPAKMQK</sequence>
<reference evidence="2 3" key="1">
    <citation type="submission" date="2020-07" db="EMBL/GenBank/DDBJ databases">
        <authorList>
            <person name="Sun Q."/>
        </authorList>
    </citation>
    <scope>NUCLEOTIDE SEQUENCE [LARGE SCALE GENOMIC DNA]</scope>
    <source>
        <strain evidence="2 3">MAH-1</strain>
    </source>
</reference>
<dbReference type="InterPro" id="IPR029068">
    <property type="entry name" value="Glyas_Bleomycin-R_OHBP_Dase"/>
</dbReference>
<dbReference type="PANTHER" id="PTHR33990:SF1">
    <property type="entry name" value="PROTEIN YJDN"/>
    <property type="match status" value="1"/>
</dbReference>
<dbReference type="PANTHER" id="PTHR33990">
    <property type="entry name" value="PROTEIN YJDN-RELATED"/>
    <property type="match status" value="1"/>
</dbReference>
<evidence type="ECO:0000259" key="1">
    <source>
        <dbReference type="Pfam" id="PF06983"/>
    </source>
</evidence>
<dbReference type="RefSeq" id="WP_176007233.1">
    <property type="nucleotide sequence ID" value="NZ_JABWMI010000020.1"/>
</dbReference>
<keyword evidence="3" id="KW-1185">Reference proteome</keyword>
<protein>
    <submittedName>
        <fullName evidence="2">VOC family protein</fullName>
    </submittedName>
</protein>
<accession>A0A7Y8Y4F8</accession>